<protein>
    <recommendedName>
        <fullName evidence="1">F-box domain-containing protein</fullName>
    </recommendedName>
</protein>
<dbReference type="SUPFAM" id="SSF81383">
    <property type="entry name" value="F-box domain"/>
    <property type="match status" value="1"/>
</dbReference>
<gene>
    <name evidence="2" type="ORF">DBRI1063_LOCUS23856</name>
</gene>
<dbReference type="PROSITE" id="PS50181">
    <property type="entry name" value="FBOX"/>
    <property type="match status" value="1"/>
</dbReference>
<proteinExistence type="predicted"/>
<dbReference type="AlphaFoldDB" id="A0A7S2EUN4"/>
<reference evidence="2" key="1">
    <citation type="submission" date="2021-01" db="EMBL/GenBank/DDBJ databases">
        <authorList>
            <person name="Corre E."/>
            <person name="Pelletier E."/>
            <person name="Niang G."/>
            <person name="Scheremetjew M."/>
            <person name="Finn R."/>
            <person name="Kale V."/>
            <person name="Holt S."/>
            <person name="Cochrane G."/>
            <person name="Meng A."/>
            <person name="Brown T."/>
            <person name="Cohen L."/>
        </authorList>
    </citation>
    <scope>NUCLEOTIDE SEQUENCE</scope>
    <source>
        <strain evidence="2">Pop2</strain>
    </source>
</reference>
<organism evidence="2">
    <name type="scientific">Ditylum brightwellii</name>
    <dbReference type="NCBI Taxonomy" id="49249"/>
    <lineage>
        <taxon>Eukaryota</taxon>
        <taxon>Sar</taxon>
        <taxon>Stramenopiles</taxon>
        <taxon>Ochrophyta</taxon>
        <taxon>Bacillariophyta</taxon>
        <taxon>Mediophyceae</taxon>
        <taxon>Lithodesmiophycidae</taxon>
        <taxon>Lithodesmiales</taxon>
        <taxon>Lithodesmiaceae</taxon>
        <taxon>Ditylum</taxon>
    </lineage>
</organism>
<dbReference type="InterPro" id="IPR036047">
    <property type="entry name" value="F-box-like_dom_sf"/>
</dbReference>
<evidence type="ECO:0000313" key="2">
    <source>
        <dbReference type="EMBL" id="CAD9355167.1"/>
    </source>
</evidence>
<accession>A0A7S2EUN4</accession>
<sequence>MQNFSATNALLCSAGERMKVTAMLGTVVSEAESLFGLLPEEVIRMIFGWMDVPSLSVLIQTSKPVHSSISLLASGDDIWLQLANRRFNIVSTSRTNRIIREPRPKPYGGADWRAAYRSMSSCSRMPKNRIMSKRSTLFAKGLKGAVLTPGESLPRKRGDFVGVWVTVAHTDDCNTRLIRYPTEEDQESRFIELHLCLQNTRSGYGTVDFDIANASVQIIGSPRDVNDLWFSDVVRSGPYRPKILYRKREGESIRMRKKKCKSFLYPEVGNGRHLYGKESQNESPTDLTCTCDHLNNSGSLSCLTTLQPFEFVIVSVHVPCAPDMRFETEFLSRAICLYIPVRWNNGANQSKYKKPAIDCLASAPFLPEADIWKYYMELTGDCLTLTDRDGLVSA</sequence>
<evidence type="ECO:0000259" key="1">
    <source>
        <dbReference type="PROSITE" id="PS50181"/>
    </source>
</evidence>
<dbReference type="InterPro" id="IPR001810">
    <property type="entry name" value="F-box_dom"/>
</dbReference>
<dbReference type="EMBL" id="HBGN01037215">
    <property type="protein sequence ID" value="CAD9355167.1"/>
    <property type="molecule type" value="Transcribed_RNA"/>
</dbReference>
<name>A0A7S2EUN4_9STRA</name>
<feature type="domain" description="F-box" evidence="1">
    <location>
        <begin position="32"/>
        <end position="82"/>
    </location>
</feature>